<feature type="compositionally biased region" description="Polar residues" evidence="1">
    <location>
        <begin position="2261"/>
        <end position="2271"/>
    </location>
</feature>
<feature type="region of interest" description="Disordered" evidence="1">
    <location>
        <begin position="2099"/>
        <end position="2125"/>
    </location>
</feature>
<feature type="compositionally biased region" description="Polar residues" evidence="1">
    <location>
        <begin position="1892"/>
        <end position="1902"/>
    </location>
</feature>
<feature type="region of interest" description="Disordered" evidence="1">
    <location>
        <begin position="2922"/>
        <end position="2957"/>
    </location>
</feature>
<organism evidence="2 3">
    <name type="scientific">Channa striata</name>
    <name type="common">Snakehead murrel</name>
    <name type="synonym">Ophicephalus striatus</name>
    <dbReference type="NCBI Taxonomy" id="64152"/>
    <lineage>
        <taxon>Eukaryota</taxon>
        <taxon>Metazoa</taxon>
        <taxon>Chordata</taxon>
        <taxon>Craniata</taxon>
        <taxon>Vertebrata</taxon>
        <taxon>Euteleostomi</taxon>
        <taxon>Actinopterygii</taxon>
        <taxon>Neopterygii</taxon>
        <taxon>Teleostei</taxon>
        <taxon>Neoteleostei</taxon>
        <taxon>Acanthomorphata</taxon>
        <taxon>Anabantaria</taxon>
        <taxon>Anabantiformes</taxon>
        <taxon>Channoidei</taxon>
        <taxon>Channidae</taxon>
        <taxon>Channa</taxon>
    </lineage>
</organism>
<feature type="compositionally biased region" description="Basic and acidic residues" evidence="1">
    <location>
        <begin position="2928"/>
        <end position="2940"/>
    </location>
</feature>
<dbReference type="InterPro" id="IPR028236">
    <property type="entry name" value="CPLANE1"/>
</dbReference>
<comment type="caution">
    <text evidence="2">The sequence shown here is derived from an EMBL/GenBank/DDBJ whole genome shotgun (WGS) entry which is preliminary data.</text>
</comment>
<feature type="region of interest" description="Disordered" evidence="1">
    <location>
        <begin position="1892"/>
        <end position="1941"/>
    </location>
</feature>
<dbReference type="GO" id="GO:0035869">
    <property type="term" value="C:ciliary transition zone"/>
    <property type="evidence" value="ECO:0007669"/>
    <property type="project" value="TreeGrafter"/>
</dbReference>
<name>A0AA88ISS2_CHASR</name>
<dbReference type="InterPro" id="IPR036322">
    <property type="entry name" value="WD40_repeat_dom_sf"/>
</dbReference>
<gene>
    <name evidence="2" type="ORF">Q5P01_024718</name>
</gene>
<dbReference type="Pfam" id="PF15392">
    <property type="entry name" value="Joubert"/>
    <property type="match status" value="2"/>
</dbReference>
<feature type="compositionally biased region" description="Basic and acidic residues" evidence="1">
    <location>
        <begin position="1910"/>
        <end position="1924"/>
    </location>
</feature>
<evidence type="ECO:0000256" key="1">
    <source>
        <dbReference type="SAM" id="MobiDB-lite"/>
    </source>
</evidence>
<feature type="region of interest" description="Disordered" evidence="1">
    <location>
        <begin position="1832"/>
        <end position="1868"/>
    </location>
</feature>
<feature type="compositionally biased region" description="Polar residues" evidence="1">
    <location>
        <begin position="1845"/>
        <end position="1861"/>
    </location>
</feature>
<evidence type="ECO:0000313" key="2">
    <source>
        <dbReference type="EMBL" id="KAK2819157.1"/>
    </source>
</evidence>
<feature type="compositionally biased region" description="Polar residues" evidence="1">
    <location>
        <begin position="2103"/>
        <end position="2121"/>
    </location>
</feature>
<feature type="region of interest" description="Disordered" evidence="1">
    <location>
        <begin position="1992"/>
        <end position="2034"/>
    </location>
</feature>
<feature type="compositionally biased region" description="Polar residues" evidence="1">
    <location>
        <begin position="2882"/>
        <end position="2901"/>
    </location>
</feature>
<feature type="compositionally biased region" description="Basic and acidic residues" evidence="1">
    <location>
        <begin position="2448"/>
        <end position="2459"/>
    </location>
</feature>
<protein>
    <recommendedName>
        <fullName evidence="4">Ciliogenesis and planar polarity effector 1</fullName>
    </recommendedName>
</protein>
<dbReference type="PANTHER" id="PTHR14492:SF4">
    <property type="entry name" value="CILIOGENESIS AND PLANAR POLARITY EFFECTOR 1"/>
    <property type="match status" value="1"/>
</dbReference>
<feature type="compositionally biased region" description="Polar residues" evidence="1">
    <location>
        <begin position="2429"/>
        <end position="2443"/>
    </location>
</feature>
<feature type="region of interest" description="Disordered" evidence="1">
    <location>
        <begin position="2424"/>
        <end position="2462"/>
    </location>
</feature>
<feature type="region of interest" description="Disordered" evidence="1">
    <location>
        <begin position="2261"/>
        <end position="2291"/>
    </location>
</feature>
<keyword evidence="3" id="KW-1185">Reference proteome</keyword>
<feature type="region of interest" description="Disordered" evidence="1">
    <location>
        <begin position="2807"/>
        <end position="2833"/>
    </location>
</feature>
<dbReference type="GO" id="GO:0060271">
    <property type="term" value="P:cilium assembly"/>
    <property type="evidence" value="ECO:0007669"/>
    <property type="project" value="TreeGrafter"/>
</dbReference>
<dbReference type="Proteomes" id="UP001187415">
    <property type="component" value="Unassembled WGS sequence"/>
</dbReference>
<dbReference type="PANTHER" id="PTHR14492">
    <property type="entry name" value="JBTS17"/>
    <property type="match status" value="1"/>
</dbReference>
<feature type="region of interest" description="Disordered" evidence="1">
    <location>
        <begin position="3066"/>
        <end position="3089"/>
    </location>
</feature>
<reference evidence="2" key="1">
    <citation type="submission" date="2023-07" db="EMBL/GenBank/DDBJ databases">
        <title>Chromosome-level Genome Assembly of Striped Snakehead (Channa striata).</title>
        <authorList>
            <person name="Liu H."/>
        </authorList>
    </citation>
    <scope>NUCLEOTIDE SEQUENCE</scope>
    <source>
        <strain evidence="2">Gz</strain>
        <tissue evidence="2">Muscle</tissue>
    </source>
</reference>
<evidence type="ECO:0008006" key="4">
    <source>
        <dbReference type="Google" id="ProtNLM"/>
    </source>
</evidence>
<feature type="compositionally biased region" description="Low complexity" evidence="1">
    <location>
        <begin position="2009"/>
        <end position="2028"/>
    </location>
</feature>
<feature type="compositionally biased region" description="Polar residues" evidence="1">
    <location>
        <begin position="2943"/>
        <end position="2957"/>
    </location>
</feature>
<sequence>MELKLEVVLSSSIKRKKPWPRFCWLGQEKESVFLLDDKRISEIDMVSGRTKKRTPKLHALLHTVVTMVSSPNGLWLCGLLASGELFLWNRDKDLLKTAAAAPEVVKIVTAVQGNATQLSLQVSGDGMRVLLVVRTGQVFLWECKDVSHLMGVRDGPVKGQWAHIQALEDTILPSSQDKEASQHTLFIKTEAVGDACLSALVFTCEKKLIITCLKIQWEEGRVRVGSVGYNIKWTTKTYPMSCLIPPCQQVKSRGALVPAFSPDGQLLAIVLNQRQPKSTQVLFVSTQNFVSISRSLGGCGSKEMDIPSKYIRSYWVGSVSWSPDSLFLACVLKRGSLLMLARLGGLLTLTSSGCNIDFGPAHFLPLHPLVTYRPAVSSWKGEASVSSSSLSVQDTLRQRYSVTWHPRHLFFIVSDGYMATVMRILDRPSPAVLLKKILKDTSRDLEKASQILDKSQIPVRTWLESVCCLNFDSSVEMLNTPKTADSVISAGADGSTLPFFLQNQGTLGGTKEFLEKGQTFFEDDSDLDGPPCGSHVADGGRLEFASMFDTLHALDTQTDTGLVTDPDDENDLETNRKASHLHCELGKIQSKLLTAWALGMSLGNAVEHRAYLLKHTLHNVVHFAALLHLIPISIVPTEKKNSSANILHLLKTLLTFLPWDSIHSDGSQCLGMVVELSKRLIHLLLTPRPESYWSGPCQLPSQTLSTALFILRLVSDSLDHAYSLHQKDLWSSVEKESYSYRVQLSTSDIHYVPLLQNGKEEKPSSLDQAQPFPQRPSSRLFGVWQWVYEITQQYMEELKTFKGCDGWDEEQQTLSVIMSQIQKALQAAGERLDEGPALLSYPGEHLYLCGLYPKSADAWRSQICEENNKSCDHSVFQETRLCLALLYSRLSQYKLKEAQELGDHMACLLLHRAGDEGDNITSNSLPCPWLPMDLHSDAACAVVQTLGRFMASYFTNQPLFILPPHNVAVLPPLHLPHASSVGRLVPLCQQEVSRAIREQHLSEVWTVDYAQDLLLLGGLLPETVWLAYHLGDWKTAVSLSLAYTTYCTSYFDFTRLKRRDLHLPNVLEPENIFQAELECLLSYKSNPQEHLNKEGDKTFRDPLEEEDLDLLQVSIQDILKASVMAGVNVMSSPLSSLLNTAKDMCSGLPMLVPSGLYLPSPPLYCPQPSPNTQDPLATPEHFAELTSRHKVSGVLQRLLLLLRSARSCHPAAQWYISHLNKARHLLHKVKKKYSYPSSAEEEKVLTEGLMKFATGSGYFRKRLNKDGHLEPDTIQTIICFRELCGLCWMLHVREQLSISCRKYQAARQHNRDDQILGSSEVRAACVDALNWACRFLPFSRFLGAEEILQDILLSLMSELPPICLVAEMLVRTFPEEEQSVRVPLREKYNSLLQRLRQCSVLDGGKEEVNEMMMILIQDKYRQRRKHLGRLQRHLAPPELHLWEKEEEEEYRGSKHEVAMLKQLSSLSSSTLTDCGFPPVCSDGDCEAVSPKHQNKPITSKKAKRAHNKKHAKKTENVIQEKMQTDGAKVNEQLSLPIVGTWEFELEDEEYLTFLEVFLSYVLEKNSVDGGESGNELPLLKGFSSQLKERELHSLTFDLLTTVHRRQRDGHHPERKHWSNDPPVFRAGSCYKPFKQATTPEPQTTSVLSEGHISRTCLLVNSLPGKQKGLFGPQQRDSVPLTQGMENWSRTESHLNWSATTTGHPSEQWMFGSSTSVEPVIELQQGLNPKLEARFPELVRLLEWMIRWADKRVLLGHHGKKKKEKGGRVGSAADEGVVIRVKVSAPAVLTSLSLLENRYIALLGIGSDSTHIQVPETHWTVAPVLQPVMGRKLERESSVDTGYPGSANTPITDLDPNLQQGEVSIGSPANEPEELTFQRTHFHTNQDQQTFEIPISLSRSQQPCLDDLDVTPEKEGKSTESERLESSSSVSQGNISTPGMSLKLDDLDLSENAEDMSSSMFLHSRSLQAHVHPEPKAYSSVQPEALVQADLSHSTGLAPPRTPPSPPSLHPQTSTEGAATAAPTSPSQPLHAETPPMRQRLGEDLFRLVQNINYMSLMEVLGASFSNLQLAQQSSAWIQSNMSFSHPNVPLSHAASVPHPNAAPPQTTFSVTPQTQAHNPQVSHAPECVFPDQSAVRSPGKPSPTHCHHHTTATGACVNYQEMQPLSVQAESPDIRFRESKKLIPSSQGLLTTTDISHTIPTAPVVLPSNCSIQNDPAPQAPKLLQLYHPPLVQHSTPHYPSARNPHTPHTENPVTLESYQQNLKHSHQVTSKRPVDDKRTGSSVPGRLLSYNPAHDLTQRNRHPPVQTSETFHGQEFNIFPPVLPPHTVAPTQSLRLLQFQPVPHRDIVVPKLPKPTFSKPINFVAAPMGEMPMVKLLHIESGPKMMLPLAVPSNQMPCLIATEKLTGSVRRKNAEDSRLQLLRVDPPTESTRAFTSPMSNSSKRQKRREENEKKEKAGLTRKTVITFRPNESIIPAQEPTDGPANEKPAAAEQITPGHDNVIHSGSFDPLLTGQRLLDKAMSTSAELHVFASTCKRPPECHDAFTNTDPACPLTLVDKAVSASLTAAQSSGNFQVSNEHPVREREAQKEPHKFQDLGGRNFISVLDLEVNALHQDLPPTFSPGVLDPPSSNSPLPTAAQLHVLATSVIRSAAVDPQPPVTITENLLQPINNPDIPEKPRSISLIKADREPERVAPQDMGETAGSRILQTIKDQKGGPHKASSTPPTAWFSSRLSELDAQLAALQNIADYLEMDFSNSKLLVNTIENLTPASDVKNVSTVKKSVRLSVPQEAWTPQPDASTELKFSEEEEENQDEYAQQSESHAAKRKPYKDDQFNEASGFSDLWADENLHQTGLSDTAEILDELFKEGYLSSADLDLSTSQTTHHGRLDQQQSTRISQTHVLPEDKRRELRMWMRRKQREGLAAYQKHRETLRERERKPFSASGTMKSTNKNQTTNWRTERRKKIGLSSWNTVGKVYSVTANDKRRSQSGQTQPRLCPWTADVDGCALQDHHRKLGLHRPVTFLPRDHLSQVTRRGMLTDTKGHKNVHATIQKEKRHTEYQRKTGLNNSLSGGPAVGRGFQTGQPSVEEKEEVNLLELTSEMNRLLGLEETESKTVSAGLLQERDDGTRAEASGVDWLDNLSDCASSSLSKIDWAAIERMAAAEED</sequence>
<feature type="compositionally biased region" description="Pro residues" evidence="1">
    <location>
        <begin position="1999"/>
        <end position="2008"/>
    </location>
</feature>
<accession>A0AA88ISS2</accession>
<feature type="region of interest" description="Disordered" evidence="1">
    <location>
        <begin position="2882"/>
        <end position="2904"/>
    </location>
</feature>
<feature type="compositionally biased region" description="Basic residues" evidence="1">
    <location>
        <begin position="1492"/>
        <end position="1512"/>
    </location>
</feature>
<feature type="region of interest" description="Disordered" evidence="1">
    <location>
        <begin position="1488"/>
        <end position="1513"/>
    </location>
</feature>
<proteinExistence type="predicted"/>
<dbReference type="EMBL" id="JAUPFM010000020">
    <property type="protein sequence ID" value="KAK2819157.1"/>
    <property type="molecule type" value="Genomic_DNA"/>
</dbReference>
<evidence type="ECO:0000313" key="3">
    <source>
        <dbReference type="Proteomes" id="UP001187415"/>
    </source>
</evidence>
<dbReference type="SUPFAM" id="SSF50978">
    <property type="entry name" value="WD40 repeat-like"/>
    <property type="match status" value="1"/>
</dbReference>